<feature type="transmembrane region" description="Helical" evidence="6">
    <location>
        <begin position="60"/>
        <end position="81"/>
    </location>
</feature>
<dbReference type="PANTHER" id="PTHR10778">
    <property type="entry name" value="SOLUTE CARRIER FAMILY 35 MEMBER B"/>
    <property type="match status" value="1"/>
</dbReference>
<feature type="transmembrane region" description="Helical" evidence="6">
    <location>
        <begin position="312"/>
        <end position="332"/>
    </location>
</feature>
<evidence type="ECO:0000313" key="7">
    <source>
        <dbReference type="EMBL" id="CAD9352880.1"/>
    </source>
</evidence>
<proteinExistence type="predicted"/>
<sequence length="361" mass="38814">MTLHLRHTNVFKNVGIGGAEETPTTFADNDNDEEKALLTPAKENSSSLSDFKKTTDKNSASAIETGTYMVIFFFGMIFLEIGNEAATKKFHDLEALATALSLFQFGICFLLPLITSRGKDLETFPRTLEALLPYVGLSILVFGATGLATQSLRYVSYPTKIVFKSAKLIPTMIVSSILRTESKYNASDYFAALLLSAGAAGYSFGTEGTEGSNNSAFGIAMLVISILCDALVPNIQKRIMSKGLSAAGLMVNTNAVGFSVLLFAMSVSGMLADTVEAAIERPELLIYLIGVGMCMGMAVLAYTRLIKSSGPVVAVATATLRKIVTVLLSYIIFPKPLLPIHAFSSLLVFVGILVNTYCRKR</sequence>
<dbReference type="AlphaFoldDB" id="A0A7S2ERW2"/>
<dbReference type="GO" id="GO:0046964">
    <property type="term" value="F:3'-phosphoadenosine 5'-phosphosulfate transmembrane transporter activity"/>
    <property type="evidence" value="ECO:0007669"/>
    <property type="project" value="TreeGrafter"/>
</dbReference>
<feature type="transmembrane region" description="Helical" evidence="6">
    <location>
        <begin position="284"/>
        <end position="305"/>
    </location>
</feature>
<evidence type="ECO:0000256" key="5">
    <source>
        <dbReference type="ARBA" id="ARBA00023136"/>
    </source>
</evidence>
<dbReference type="InterPro" id="IPR037185">
    <property type="entry name" value="EmrE-like"/>
</dbReference>
<dbReference type="EMBL" id="HBGN01035287">
    <property type="protein sequence ID" value="CAD9352880.1"/>
    <property type="molecule type" value="Transcribed_RNA"/>
</dbReference>
<keyword evidence="5 6" id="KW-0472">Membrane</keyword>
<evidence type="ECO:0000256" key="1">
    <source>
        <dbReference type="ARBA" id="ARBA00004141"/>
    </source>
</evidence>
<accession>A0A7S2ERW2</accession>
<gene>
    <name evidence="7" type="ORF">DBRI1063_LOCUS22693</name>
</gene>
<evidence type="ECO:0008006" key="8">
    <source>
        <dbReference type="Google" id="ProtNLM"/>
    </source>
</evidence>
<keyword evidence="3 6" id="KW-0812">Transmembrane</keyword>
<dbReference type="GO" id="GO:0005789">
    <property type="term" value="C:endoplasmic reticulum membrane"/>
    <property type="evidence" value="ECO:0007669"/>
    <property type="project" value="TreeGrafter"/>
</dbReference>
<feature type="transmembrane region" description="Helical" evidence="6">
    <location>
        <begin position="134"/>
        <end position="155"/>
    </location>
</feature>
<dbReference type="InterPro" id="IPR013657">
    <property type="entry name" value="SCL35B1-4/HUT1"/>
</dbReference>
<evidence type="ECO:0000256" key="6">
    <source>
        <dbReference type="SAM" id="Phobius"/>
    </source>
</evidence>
<evidence type="ECO:0000256" key="2">
    <source>
        <dbReference type="ARBA" id="ARBA00022448"/>
    </source>
</evidence>
<keyword evidence="4 6" id="KW-1133">Transmembrane helix</keyword>
<feature type="transmembrane region" description="Helical" evidence="6">
    <location>
        <begin position="338"/>
        <end position="358"/>
    </location>
</feature>
<feature type="transmembrane region" description="Helical" evidence="6">
    <location>
        <begin position="186"/>
        <end position="204"/>
    </location>
</feature>
<dbReference type="GO" id="GO:0000139">
    <property type="term" value="C:Golgi membrane"/>
    <property type="evidence" value="ECO:0007669"/>
    <property type="project" value="TreeGrafter"/>
</dbReference>
<dbReference type="Pfam" id="PF08449">
    <property type="entry name" value="UAA"/>
    <property type="match status" value="1"/>
</dbReference>
<comment type="subcellular location">
    <subcellularLocation>
        <location evidence="1">Membrane</location>
        <topology evidence="1">Multi-pass membrane protein</topology>
    </subcellularLocation>
</comment>
<dbReference type="SUPFAM" id="SSF103481">
    <property type="entry name" value="Multidrug resistance efflux transporter EmrE"/>
    <property type="match status" value="1"/>
</dbReference>
<feature type="transmembrane region" description="Helical" evidence="6">
    <location>
        <begin position="216"/>
        <end position="235"/>
    </location>
</feature>
<name>A0A7S2ERW2_9STRA</name>
<reference evidence="7" key="1">
    <citation type="submission" date="2021-01" db="EMBL/GenBank/DDBJ databases">
        <authorList>
            <person name="Corre E."/>
            <person name="Pelletier E."/>
            <person name="Niang G."/>
            <person name="Scheremetjew M."/>
            <person name="Finn R."/>
            <person name="Kale V."/>
            <person name="Holt S."/>
            <person name="Cochrane G."/>
            <person name="Meng A."/>
            <person name="Brown T."/>
            <person name="Cohen L."/>
        </authorList>
    </citation>
    <scope>NUCLEOTIDE SEQUENCE</scope>
    <source>
        <strain evidence="7">Pop2</strain>
    </source>
</reference>
<feature type="transmembrane region" description="Helical" evidence="6">
    <location>
        <begin position="247"/>
        <end position="272"/>
    </location>
</feature>
<keyword evidence="2" id="KW-0813">Transport</keyword>
<evidence type="ECO:0000256" key="4">
    <source>
        <dbReference type="ARBA" id="ARBA00022989"/>
    </source>
</evidence>
<organism evidence="7">
    <name type="scientific">Ditylum brightwellii</name>
    <dbReference type="NCBI Taxonomy" id="49249"/>
    <lineage>
        <taxon>Eukaryota</taxon>
        <taxon>Sar</taxon>
        <taxon>Stramenopiles</taxon>
        <taxon>Ochrophyta</taxon>
        <taxon>Bacillariophyta</taxon>
        <taxon>Mediophyceae</taxon>
        <taxon>Lithodesmiophycidae</taxon>
        <taxon>Lithodesmiales</taxon>
        <taxon>Lithodesmiaceae</taxon>
        <taxon>Ditylum</taxon>
    </lineage>
</organism>
<protein>
    <recommendedName>
        <fullName evidence="8">Sugar phosphate transporter domain-containing protein</fullName>
    </recommendedName>
</protein>
<dbReference type="PANTHER" id="PTHR10778:SF8">
    <property type="entry name" value="ADENOSINE 3'-PHOSPHO 5'-PHOSPHOSULFATE TRANSPORTER 2"/>
    <property type="match status" value="1"/>
</dbReference>
<feature type="transmembrane region" description="Helical" evidence="6">
    <location>
        <begin position="93"/>
        <end position="114"/>
    </location>
</feature>
<evidence type="ECO:0000256" key="3">
    <source>
        <dbReference type="ARBA" id="ARBA00022692"/>
    </source>
</evidence>